<gene>
    <name evidence="1" type="ordered locus">SPAB_02288</name>
</gene>
<dbReference type="Proteomes" id="UP000008556">
    <property type="component" value="Chromosome"/>
</dbReference>
<evidence type="ECO:0000313" key="2">
    <source>
        <dbReference type="Proteomes" id="UP000008556"/>
    </source>
</evidence>
<organism evidence="1 2">
    <name type="scientific">Salmonella paratyphi B (strain ATCC BAA-1250 / SPB7)</name>
    <dbReference type="NCBI Taxonomy" id="1016998"/>
    <lineage>
        <taxon>Bacteria</taxon>
        <taxon>Pseudomonadati</taxon>
        <taxon>Pseudomonadota</taxon>
        <taxon>Gammaproteobacteria</taxon>
        <taxon>Enterobacterales</taxon>
        <taxon>Enterobacteriaceae</taxon>
        <taxon>Salmonella</taxon>
    </lineage>
</organism>
<accession>A0A6C6Z3B1</accession>
<name>A0A6C6Z3B1_SALPB</name>
<dbReference type="EMBL" id="CP000886">
    <property type="protein sequence ID" value="ABX67671.1"/>
    <property type="molecule type" value="Genomic_DNA"/>
</dbReference>
<proteinExistence type="predicted"/>
<evidence type="ECO:0000313" key="1">
    <source>
        <dbReference type="EMBL" id="ABX67671.1"/>
    </source>
</evidence>
<protein>
    <submittedName>
        <fullName evidence="1">Uncharacterized protein</fullName>
    </submittedName>
</protein>
<sequence>MQSPSLFVTTLLISKKRQILRQVTFIPANKNISL</sequence>
<dbReference type="KEGG" id="spq:SPAB_02288"/>
<reference evidence="1 2" key="1">
    <citation type="submission" date="2007-11" db="EMBL/GenBank/DDBJ databases">
        <authorList>
            <consortium name="The Salmonella enterica serovar Paratyphi B Genome Sequencing Project"/>
            <person name="McClelland M."/>
            <person name="Sanderson E.K."/>
            <person name="Porwollik S."/>
            <person name="Spieth J."/>
            <person name="Clifton W.S."/>
            <person name="Fulton R."/>
            <person name="Cordes M."/>
            <person name="Wollam A."/>
            <person name="Shah N."/>
            <person name="Pepin K."/>
            <person name="Bhonagiri V."/>
            <person name="Nash W."/>
            <person name="Johnson M."/>
            <person name="Thiruvilangam P."/>
            <person name="Wilson R."/>
        </authorList>
    </citation>
    <scope>NUCLEOTIDE SEQUENCE [LARGE SCALE GENOMIC DNA]</scope>
    <source>
        <strain evidence="2">ATCC BAA-1250 / SPB7</strain>
    </source>
</reference>
<dbReference type="AlphaFoldDB" id="A0A6C6Z3B1"/>